<reference evidence="3" key="1">
    <citation type="journal article" date="2019" name="G3 (Bethesda)">
        <title>Genome Assemblies of Two Rare Opportunistic Yeast Pathogens: Diutina rugosa (syn. Candida rugosa) and Trichomonascus ciferrii (syn. Candida ciferrii).</title>
        <authorList>
            <person name="Mixao V."/>
            <person name="Saus E."/>
            <person name="Hansen A.P."/>
            <person name="Lass-Florl C."/>
            <person name="Gabaldon T."/>
        </authorList>
    </citation>
    <scope>NUCLEOTIDE SEQUENCE</scope>
    <source>
        <strain evidence="3">CBS 4856</strain>
    </source>
</reference>
<evidence type="ECO:0000313" key="3">
    <source>
        <dbReference type="EMBL" id="KAA8904895.1"/>
    </source>
</evidence>
<gene>
    <name evidence="3" type="ORF">TRICI_005376</name>
</gene>
<name>A0A642UT41_9ASCO</name>
<feature type="region of interest" description="Disordered" evidence="1">
    <location>
        <begin position="302"/>
        <end position="340"/>
    </location>
</feature>
<keyword evidence="4" id="KW-1185">Reference proteome</keyword>
<organism evidence="3 4">
    <name type="scientific">Trichomonascus ciferrii</name>
    <dbReference type="NCBI Taxonomy" id="44093"/>
    <lineage>
        <taxon>Eukaryota</taxon>
        <taxon>Fungi</taxon>
        <taxon>Dikarya</taxon>
        <taxon>Ascomycota</taxon>
        <taxon>Saccharomycotina</taxon>
        <taxon>Dipodascomycetes</taxon>
        <taxon>Dipodascales</taxon>
        <taxon>Trichomonascaceae</taxon>
        <taxon>Trichomonascus</taxon>
        <taxon>Trichomonascus ciferrii complex</taxon>
    </lineage>
</organism>
<protein>
    <recommendedName>
        <fullName evidence="2">Retrovirus-related Pol polyprotein from transposon TNT 1-94-like beta-barrel domain-containing protein</fullName>
    </recommendedName>
</protein>
<dbReference type="AlphaFoldDB" id="A0A642UT41"/>
<feature type="compositionally biased region" description="Low complexity" evidence="1">
    <location>
        <begin position="302"/>
        <end position="332"/>
    </location>
</feature>
<sequence length="541" mass="61452">MAAANGGARKGAAVYEIDHDAPQVTVAAVRVLRWLWVHDRSFQERTYKRLEKSVPSVSPERIMKSLVFFYLTAVPAGKDSSSILTASVPEMLHDVLSSNFLENRSFSTKQVWEEMLIWGLRTTSIDPYIWNSHSTVQEKFAALGKTTKTAARMNKIRHEYAQRAFAPEMANVKKSIFEIVETTLKITNHMCIDRALNCNVNRFRNELSESWNIVKSIQSMFSCHLEISQPVLLAALLYSGITRPRNGEKTIRNSQQLKTRYPALHRVFYIILECAQSSTRVVDSKKKIQSCDVYSVDPTVSNTSKATTTPNTNANNTPKSSSTKPSSIGSSPLPSEIGTFEGPTVRIEEKNSELTAVVCNYKIPRRIRERSPECAVWTISDLPVHVCCHQKYFVKSERVQNKALVRHKWGELPYKDTFHRIDGVGTVKVKVRNRVTNTFVTLTLENVQYVPSMNFNIMSLPALGASVKYDTGSLEMTFNDGTSNVDPPESKIFLKSMLQQRYWFFDYSRGQDFSQQSNNIPDIQQSMRTQGLNLIKYRENN</sequence>
<comment type="caution">
    <text evidence="3">The sequence shown here is derived from an EMBL/GenBank/DDBJ whole genome shotgun (WGS) entry which is preliminary data.</text>
</comment>
<dbReference type="EMBL" id="SWFS01000422">
    <property type="protein sequence ID" value="KAA8904895.1"/>
    <property type="molecule type" value="Genomic_DNA"/>
</dbReference>
<proteinExistence type="predicted"/>
<dbReference type="Pfam" id="PF22936">
    <property type="entry name" value="Pol_BBD"/>
    <property type="match status" value="1"/>
</dbReference>
<dbReference type="VEuPathDB" id="FungiDB:TRICI_005376"/>
<evidence type="ECO:0000259" key="2">
    <source>
        <dbReference type="Pfam" id="PF22936"/>
    </source>
</evidence>
<evidence type="ECO:0000256" key="1">
    <source>
        <dbReference type="SAM" id="MobiDB-lite"/>
    </source>
</evidence>
<evidence type="ECO:0000313" key="4">
    <source>
        <dbReference type="Proteomes" id="UP000761534"/>
    </source>
</evidence>
<dbReference type="Proteomes" id="UP000761534">
    <property type="component" value="Unassembled WGS sequence"/>
</dbReference>
<feature type="domain" description="Retrovirus-related Pol polyprotein from transposon TNT 1-94-like beta-barrel" evidence="2">
    <location>
        <begin position="385"/>
        <end position="463"/>
    </location>
</feature>
<accession>A0A642UT41</accession>
<dbReference type="InterPro" id="IPR054722">
    <property type="entry name" value="PolX-like_BBD"/>
</dbReference>